<dbReference type="InterPro" id="IPR001752">
    <property type="entry name" value="Kinesin_motor_dom"/>
</dbReference>
<evidence type="ECO:0000256" key="5">
    <source>
        <dbReference type="ARBA" id="ARBA00023054"/>
    </source>
</evidence>
<evidence type="ECO:0000256" key="6">
    <source>
        <dbReference type="PROSITE-ProRule" id="PRU00283"/>
    </source>
</evidence>
<feature type="compositionally biased region" description="Polar residues" evidence="8">
    <location>
        <begin position="297"/>
        <end position="319"/>
    </location>
</feature>
<dbReference type="Proteomes" id="UP000521872">
    <property type="component" value="Unassembled WGS sequence"/>
</dbReference>
<dbReference type="GO" id="GO:0007018">
    <property type="term" value="P:microtubule-based movement"/>
    <property type="evidence" value="ECO:0007669"/>
    <property type="project" value="InterPro"/>
</dbReference>
<proteinExistence type="inferred from homology"/>
<sequence>MAPSSSSSSPATSVQVALRIRPPTTQDTHSIPARFQRSVIQTTSSTSISIETSSSGLAGPQIPQSPSGGSGPKKQVFTFDQVHPPPTTQYELFESTARPLVSRFIEGFNCTILAYGQTSSGKTFTMTGVDLDMDPSDPDNGMGIIPRAVSSIFAGARQLKEECGGAWNYSLKGSFVELYNEDLIDLLSLEDPNGAKREVQIREDKEGHIIWGGLREVNVKNANEVMNLIKKGTSIRRTNETDMNAQSSRSHAIFSLTLTQKKYTGSGNPPRSSSPLPPGGRSPSRLARPGSMYAGPTTPTSNRVASPTLGRPSTPSFASAMNRGSGLRPASALGHMSEKSLSVDDDSAEWVTIVSKFHFVDLAGSERLKRTAAAGERIKEGISINSGLLALGNVISALGDPSRAKSNTASHIPYRDSKLTRLLQDSLGGNAHTLMIACVSPAEWNAAETINTLKYANRARNIKNRATINEKEDGWDDVEWLQGTVNRLRKELKAIKEGGAIPVSDKEPEVFEGAGKKVLAQMTTLQSNYEDLREKYVERTEELTRLRRELGEKHRASTTGAVAGTGKYEEIVGPVIEEYEKTISTMEAELTLNRAALQHTNEMVEENEAKYQAISERHAATELYVEELRARVAKLTEREASTEAYVRDLEEKIKTYDESSLSSSESMTDLKREISRYKDTEAQSSKYIADLEARLSRSDQSILSLQQTVERLEKECDRRREEVETLQARLDALRQDGESWRTDLEAREMKVKQLEEKMREWEQKRKEAGETRVRLGEVVGEVESARRSLETNLESTTAATTPTGVSDSLANSPSSAMKPLDEETRGTSPASDVEAQLLALQQTHTATLADLSSVTSKYRDALREISDLASQIQEAKLNSTGITESIAEVSTESPASEKSLESVTFRRRVASSRMRGDSGDAQLSSSGRRLFFRQAASAESLHARSLSQSQSLSQELSSVHLRKASFSSHGTSSSHSHSPSNSYSSSLQYMGLKPNLSISMPSLSIQQNERSVSSLEKEIMRLQEVLKEREAEISSLEVSLKEVQERTTVSTPIIEVHEAGSSFNAAENALSPKTLNRFDHIRKTMENGNGNGLAENGSGYSDGDSLERLNELMLSMAQKESLHKETVESLSTQLSQTRRQLEDLTTLSRDQTLNMSAEIEALQKEHSTNVAQLEEVRKHEADLMESIRLAEERHATEIEHLRAAHESALKAKTHELEELMESTKHDHELSISSLRLEVEAGAAALEKAHREHEQAFGKLKAEHEKELQSKLQEASALLEKTKAEHERALAKTQADHATLLRQKEEEAASALQATEEEYYNALTKLRVDHAEAIKNVAAETNATIERLREEHAAELRMTEIAKEGSLSESESARTLALTSLQDEHSSAIARKEAAFAEEIESLNAGFLRTSKAKDDDHALRVDRLKLEHETALAKLKSDWRTEVEQVNAALATQKDDHALELQKIRQEHEVALRAVQEQQASILQEIERSYQEESDAASAKHSSAIQELNAKHEADRSSLTQVHSDKIALLEEQHKQNLSKAEADLAGVKEELRKAQEQIRGYGERSADEEKARELLLQSHTEEMLKLKSQHQQDISNLEAEFVALQEQHKDSLEDLRMQNKQLLRSEQDRLASTLADVQRKHAEERETFRKDRDLLLQEIEAYKVASDEFTMLREQARENHEAELGEKDKVISSMEQDLHDVGTERDALEAEVAKLRAELGKTRSEQSKLIQEASKRESLVIELERHRSVLADLQENLQRVKDEKDTLQTEKNKSDNLIRDLQAQLARSASPPAIRSPDRPFGFQRGQNLPAIKLPPPTPPPSVPPPPAPKSATNQHVNGDSNISTSSHGSAFNSSVSSRESQPESPSTSVGHMPPNGVPVVDPKITLKVEQQAKQIDEQEAMIKTLNKQLMHCETDLQTHMDLVSTLEASLGDSEKNLRKARMQATELARERDTLNAKLDAMRNELTEAKREVVSVRRSIVEEKQSLEQKFDEERKAMERTRQRLDQRTEELQKRKSKFACL</sequence>
<feature type="coiled-coil region" evidence="7">
    <location>
        <begin position="597"/>
        <end position="652"/>
    </location>
</feature>
<dbReference type="InterPro" id="IPR027640">
    <property type="entry name" value="Kinesin-like_fam"/>
</dbReference>
<feature type="region of interest" description="Disordered" evidence="8">
    <location>
        <begin position="21"/>
        <end position="75"/>
    </location>
</feature>
<dbReference type="PRINTS" id="PR00380">
    <property type="entry name" value="KINESINHEAVY"/>
</dbReference>
<dbReference type="GO" id="GO:0005524">
    <property type="term" value="F:ATP binding"/>
    <property type="evidence" value="ECO:0007669"/>
    <property type="project" value="UniProtKB-UniRule"/>
</dbReference>
<feature type="compositionally biased region" description="Low complexity" evidence="8">
    <location>
        <begin position="38"/>
        <end position="55"/>
    </location>
</feature>
<dbReference type="EMBL" id="JAACJL010000044">
    <property type="protein sequence ID" value="KAF4615205.1"/>
    <property type="molecule type" value="Genomic_DNA"/>
</dbReference>
<feature type="coiled-coil region" evidence="7">
    <location>
        <begin position="1447"/>
        <end position="1481"/>
    </location>
</feature>
<gene>
    <name evidence="10" type="ORF">D9613_003197</name>
</gene>
<keyword evidence="2" id="KW-0963">Cytoplasm</keyword>
<evidence type="ECO:0000256" key="7">
    <source>
        <dbReference type="SAM" id="Coils"/>
    </source>
</evidence>
<feature type="compositionally biased region" description="Low complexity" evidence="8">
    <location>
        <begin position="965"/>
        <end position="986"/>
    </location>
</feature>
<comment type="subcellular location">
    <subcellularLocation>
        <location evidence="1">Cytoplasm</location>
    </subcellularLocation>
</comment>
<feature type="coiled-coil region" evidence="7">
    <location>
        <begin position="522"/>
        <end position="549"/>
    </location>
</feature>
<dbReference type="GO" id="GO:0051231">
    <property type="term" value="P:spindle elongation"/>
    <property type="evidence" value="ECO:0007669"/>
    <property type="project" value="TreeGrafter"/>
</dbReference>
<dbReference type="GO" id="GO:0003777">
    <property type="term" value="F:microtubule motor activity"/>
    <property type="evidence" value="ECO:0007669"/>
    <property type="project" value="InterPro"/>
</dbReference>
<keyword evidence="11" id="KW-1185">Reference proteome</keyword>
<feature type="domain" description="Kinesin motor" evidence="9">
    <location>
        <begin position="13"/>
        <end position="462"/>
    </location>
</feature>
<keyword evidence="3 6" id="KW-0547">Nucleotide-binding</keyword>
<feature type="compositionally biased region" description="Polar residues" evidence="8">
    <location>
        <begin position="790"/>
        <end position="815"/>
    </location>
</feature>
<feature type="compositionally biased region" description="Low complexity" evidence="8">
    <location>
        <begin position="265"/>
        <end position="274"/>
    </location>
</feature>
<dbReference type="GO" id="GO:0005737">
    <property type="term" value="C:cytoplasm"/>
    <property type="evidence" value="ECO:0007669"/>
    <property type="project" value="UniProtKB-SubCell"/>
</dbReference>
<evidence type="ECO:0000313" key="11">
    <source>
        <dbReference type="Proteomes" id="UP000521872"/>
    </source>
</evidence>
<feature type="compositionally biased region" description="Polar residues" evidence="8">
    <location>
        <begin position="1832"/>
        <end position="1854"/>
    </location>
</feature>
<dbReference type="InterPro" id="IPR019821">
    <property type="entry name" value="Kinesin_motor_CS"/>
</dbReference>
<feature type="compositionally biased region" description="Basic and acidic residues" evidence="8">
    <location>
        <begin position="2003"/>
        <end position="2015"/>
    </location>
</feature>
<name>A0A8H4QR19_9AGAR</name>
<feature type="coiled-coil region" evidence="7">
    <location>
        <begin position="1173"/>
        <end position="1350"/>
    </location>
</feature>
<dbReference type="Gene3D" id="3.40.850.10">
    <property type="entry name" value="Kinesin motor domain"/>
    <property type="match status" value="1"/>
</dbReference>
<evidence type="ECO:0000313" key="10">
    <source>
        <dbReference type="EMBL" id="KAF4615205.1"/>
    </source>
</evidence>
<evidence type="ECO:0000256" key="4">
    <source>
        <dbReference type="ARBA" id="ARBA00022840"/>
    </source>
</evidence>
<feature type="region of interest" description="Disordered" evidence="8">
    <location>
        <begin position="964"/>
        <end position="986"/>
    </location>
</feature>
<keyword evidence="4 6" id="KW-0067">ATP-binding</keyword>
<feature type="region of interest" description="Disordered" evidence="8">
    <location>
        <begin position="785"/>
        <end position="831"/>
    </location>
</feature>
<dbReference type="SUPFAM" id="SSF52540">
    <property type="entry name" value="P-loop containing nucleoside triphosphate hydrolases"/>
    <property type="match status" value="1"/>
</dbReference>
<feature type="compositionally biased region" description="Pro residues" evidence="8">
    <location>
        <begin position="1814"/>
        <end position="1830"/>
    </location>
</feature>
<feature type="coiled-coil region" evidence="7">
    <location>
        <begin position="688"/>
        <end position="771"/>
    </location>
</feature>
<feature type="region of interest" description="Disordered" evidence="8">
    <location>
        <begin position="2003"/>
        <end position="2023"/>
    </location>
</feature>
<dbReference type="SMART" id="SM00129">
    <property type="entry name" value="KISc"/>
    <property type="match status" value="1"/>
</dbReference>
<comment type="caution">
    <text evidence="10">The sequence shown here is derived from an EMBL/GenBank/DDBJ whole genome shotgun (WGS) entry which is preliminary data.</text>
</comment>
<evidence type="ECO:0000256" key="3">
    <source>
        <dbReference type="ARBA" id="ARBA00022741"/>
    </source>
</evidence>
<dbReference type="PROSITE" id="PS50067">
    <property type="entry name" value="KINESIN_MOTOR_2"/>
    <property type="match status" value="1"/>
</dbReference>
<accession>A0A8H4QR19</accession>
<feature type="binding site" evidence="6">
    <location>
        <begin position="116"/>
        <end position="123"/>
    </location>
    <ligand>
        <name>ATP</name>
        <dbReference type="ChEBI" id="CHEBI:30616"/>
    </ligand>
</feature>
<dbReference type="Pfam" id="PF00225">
    <property type="entry name" value="Kinesin"/>
    <property type="match status" value="2"/>
</dbReference>
<protein>
    <recommendedName>
        <fullName evidence="9">Kinesin motor domain-containing protein</fullName>
    </recommendedName>
</protein>
<feature type="coiled-coil region" evidence="7">
    <location>
        <begin position="1531"/>
        <end position="1626"/>
    </location>
</feature>
<evidence type="ECO:0000259" key="9">
    <source>
        <dbReference type="PROSITE" id="PS50067"/>
    </source>
</evidence>
<dbReference type="GO" id="GO:0007052">
    <property type="term" value="P:mitotic spindle organization"/>
    <property type="evidence" value="ECO:0007669"/>
    <property type="project" value="TreeGrafter"/>
</dbReference>
<dbReference type="PANTHER" id="PTHR47969">
    <property type="entry name" value="CHROMOSOME-ASSOCIATED KINESIN KIF4A-RELATED"/>
    <property type="match status" value="1"/>
</dbReference>
<dbReference type="Gene3D" id="1.10.287.1490">
    <property type="match status" value="1"/>
</dbReference>
<dbReference type="PROSITE" id="PS00411">
    <property type="entry name" value="KINESIN_MOTOR_1"/>
    <property type="match status" value="1"/>
</dbReference>
<feature type="region of interest" description="Disordered" evidence="8">
    <location>
        <begin position="1786"/>
        <end position="1881"/>
    </location>
</feature>
<feature type="compositionally biased region" description="Low complexity" evidence="8">
    <location>
        <begin position="1855"/>
        <end position="1870"/>
    </location>
</feature>
<feature type="region of interest" description="Disordered" evidence="8">
    <location>
        <begin position="261"/>
        <end position="331"/>
    </location>
</feature>
<dbReference type="PANTHER" id="PTHR47969:SF15">
    <property type="entry name" value="CHROMOSOME-ASSOCIATED KINESIN KIF4A-RELATED"/>
    <property type="match status" value="1"/>
</dbReference>
<evidence type="ECO:0000256" key="8">
    <source>
        <dbReference type="SAM" id="MobiDB-lite"/>
    </source>
</evidence>
<keyword evidence="6" id="KW-0505">Motor protein</keyword>
<feature type="coiled-coil region" evidence="7">
    <location>
        <begin position="1005"/>
        <end position="1046"/>
    </location>
</feature>
<evidence type="ECO:0000256" key="1">
    <source>
        <dbReference type="ARBA" id="ARBA00004496"/>
    </source>
</evidence>
<keyword evidence="5 7" id="KW-0175">Coiled coil</keyword>
<dbReference type="InterPro" id="IPR036961">
    <property type="entry name" value="Kinesin_motor_dom_sf"/>
</dbReference>
<comment type="similarity">
    <text evidence="6">Belongs to the TRAFAC class myosin-kinesin ATPase superfamily. Kinesin family.</text>
</comment>
<feature type="coiled-coil region" evidence="7">
    <location>
        <begin position="1692"/>
        <end position="1785"/>
    </location>
</feature>
<organism evidence="10 11">
    <name type="scientific">Agrocybe pediades</name>
    <dbReference type="NCBI Taxonomy" id="84607"/>
    <lineage>
        <taxon>Eukaryota</taxon>
        <taxon>Fungi</taxon>
        <taxon>Dikarya</taxon>
        <taxon>Basidiomycota</taxon>
        <taxon>Agaricomycotina</taxon>
        <taxon>Agaricomycetes</taxon>
        <taxon>Agaricomycetidae</taxon>
        <taxon>Agaricales</taxon>
        <taxon>Agaricineae</taxon>
        <taxon>Strophariaceae</taxon>
        <taxon>Agrocybe</taxon>
    </lineage>
</organism>
<reference evidence="10 11" key="1">
    <citation type="submission" date="2019-12" db="EMBL/GenBank/DDBJ databases">
        <authorList>
            <person name="Floudas D."/>
            <person name="Bentzer J."/>
            <person name="Ahren D."/>
            <person name="Johansson T."/>
            <person name="Persson P."/>
            <person name="Tunlid A."/>
        </authorList>
    </citation>
    <scope>NUCLEOTIDE SEQUENCE [LARGE SCALE GENOMIC DNA]</scope>
    <source>
        <strain evidence="10 11">CBS 102.39</strain>
    </source>
</reference>
<evidence type="ECO:0000256" key="2">
    <source>
        <dbReference type="ARBA" id="ARBA00022490"/>
    </source>
</evidence>
<dbReference type="InterPro" id="IPR027417">
    <property type="entry name" value="P-loop_NTPase"/>
</dbReference>
<dbReference type="GO" id="GO:0005875">
    <property type="term" value="C:microtubule associated complex"/>
    <property type="evidence" value="ECO:0007669"/>
    <property type="project" value="TreeGrafter"/>
</dbReference>
<dbReference type="GO" id="GO:0008017">
    <property type="term" value="F:microtubule binding"/>
    <property type="evidence" value="ECO:0007669"/>
    <property type="project" value="InterPro"/>
</dbReference>